<dbReference type="Gene3D" id="3.40.525.10">
    <property type="entry name" value="CRAL-TRIO lipid binding domain"/>
    <property type="match status" value="1"/>
</dbReference>
<keyword evidence="4" id="KW-1185">Reference proteome</keyword>
<dbReference type="InterPro" id="IPR001251">
    <property type="entry name" value="CRAL-TRIO_dom"/>
</dbReference>
<dbReference type="Proteomes" id="UP000292082">
    <property type="component" value="Unassembled WGS sequence"/>
</dbReference>
<dbReference type="PROSITE" id="PS50191">
    <property type="entry name" value="CRAL_TRIO"/>
    <property type="match status" value="1"/>
</dbReference>
<feature type="compositionally biased region" description="Low complexity" evidence="1">
    <location>
        <begin position="332"/>
        <end position="352"/>
    </location>
</feature>
<gene>
    <name evidence="3" type="ORF">BD310DRAFT_956420</name>
</gene>
<feature type="compositionally biased region" description="Basic and acidic residues" evidence="1">
    <location>
        <begin position="303"/>
        <end position="314"/>
    </location>
</feature>
<dbReference type="SMART" id="SM01100">
    <property type="entry name" value="CRAL_TRIO_N"/>
    <property type="match status" value="1"/>
</dbReference>
<feature type="domain" description="CRAL-TRIO" evidence="2">
    <location>
        <begin position="83"/>
        <end position="256"/>
    </location>
</feature>
<dbReference type="CDD" id="cd00170">
    <property type="entry name" value="SEC14"/>
    <property type="match status" value="1"/>
</dbReference>
<dbReference type="AlphaFoldDB" id="A0A4Q9Q5P8"/>
<dbReference type="InterPro" id="IPR036273">
    <property type="entry name" value="CRAL/TRIO_N_dom_sf"/>
</dbReference>
<dbReference type="STRING" id="114155.A0A4Q9Q5P8"/>
<accession>A0A4Q9Q5P8</accession>
<dbReference type="SUPFAM" id="SSF46938">
    <property type="entry name" value="CRAL/TRIO N-terminal domain"/>
    <property type="match status" value="1"/>
</dbReference>
<dbReference type="Pfam" id="PF00650">
    <property type="entry name" value="CRAL_TRIO"/>
    <property type="match status" value="1"/>
</dbReference>
<dbReference type="Pfam" id="PF03765">
    <property type="entry name" value="CRAL_TRIO_N"/>
    <property type="match status" value="1"/>
</dbReference>
<evidence type="ECO:0000256" key="1">
    <source>
        <dbReference type="SAM" id="MobiDB-lite"/>
    </source>
</evidence>
<reference evidence="3 4" key="1">
    <citation type="submission" date="2019-01" db="EMBL/GenBank/DDBJ databases">
        <title>Draft genome sequences of three monokaryotic isolates of the white-rot basidiomycete fungus Dichomitus squalens.</title>
        <authorList>
            <consortium name="DOE Joint Genome Institute"/>
            <person name="Lopez S.C."/>
            <person name="Andreopoulos B."/>
            <person name="Pangilinan J."/>
            <person name="Lipzen A."/>
            <person name="Riley R."/>
            <person name="Ahrendt S."/>
            <person name="Ng V."/>
            <person name="Barry K."/>
            <person name="Daum C."/>
            <person name="Grigoriev I.V."/>
            <person name="Hilden K.S."/>
            <person name="Makela M.R."/>
            <person name="de Vries R.P."/>
        </authorList>
    </citation>
    <scope>NUCLEOTIDE SEQUENCE [LARGE SCALE GENOMIC DNA]</scope>
    <source>
        <strain evidence="3 4">CBS 464.89</strain>
    </source>
</reference>
<protein>
    <submittedName>
        <fullName evidence="3">CRAL/TRIO domain-containing protein</fullName>
    </submittedName>
</protein>
<dbReference type="EMBL" id="ML145094">
    <property type="protein sequence ID" value="TBU62341.1"/>
    <property type="molecule type" value="Genomic_DNA"/>
</dbReference>
<dbReference type="InterPro" id="IPR011074">
    <property type="entry name" value="CRAL/TRIO_N_dom"/>
</dbReference>
<dbReference type="Gene3D" id="1.10.8.20">
    <property type="entry name" value="N-terminal domain of phosphatidylinositol transfer protein sec14p"/>
    <property type="match status" value="1"/>
</dbReference>
<evidence type="ECO:0000313" key="4">
    <source>
        <dbReference type="Proteomes" id="UP000292082"/>
    </source>
</evidence>
<organism evidence="3 4">
    <name type="scientific">Dichomitus squalens</name>
    <dbReference type="NCBI Taxonomy" id="114155"/>
    <lineage>
        <taxon>Eukaryota</taxon>
        <taxon>Fungi</taxon>
        <taxon>Dikarya</taxon>
        <taxon>Basidiomycota</taxon>
        <taxon>Agaricomycotina</taxon>
        <taxon>Agaricomycetes</taxon>
        <taxon>Polyporales</taxon>
        <taxon>Polyporaceae</taxon>
        <taxon>Dichomitus</taxon>
    </lineage>
</organism>
<dbReference type="InterPro" id="IPR051026">
    <property type="entry name" value="PI/PC_transfer"/>
</dbReference>
<name>A0A4Q9Q5P8_9APHY</name>
<evidence type="ECO:0000313" key="3">
    <source>
        <dbReference type="EMBL" id="TBU62341.1"/>
    </source>
</evidence>
<dbReference type="InterPro" id="IPR036865">
    <property type="entry name" value="CRAL-TRIO_dom_sf"/>
</dbReference>
<feature type="region of interest" description="Disordered" evidence="1">
    <location>
        <begin position="289"/>
        <end position="407"/>
    </location>
</feature>
<proteinExistence type="predicted"/>
<feature type="compositionally biased region" description="Basic and acidic residues" evidence="1">
    <location>
        <begin position="353"/>
        <end position="367"/>
    </location>
</feature>
<dbReference type="SUPFAM" id="SSF52087">
    <property type="entry name" value="CRAL/TRIO domain"/>
    <property type="match status" value="1"/>
</dbReference>
<dbReference type="PANTHER" id="PTHR45657">
    <property type="entry name" value="CRAL-TRIO DOMAIN-CONTAINING PROTEIN YKL091C-RELATED"/>
    <property type="match status" value="1"/>
</dbReference>
<dbReference type="SMART" id="SM00516">
    <property type="entry name" value="SEC14"/>
    <property type="match status" value="1"/>
</dbReference>
<evidence type="ECO:0000259" key="2">
    <source>
        <dbReference type="PROSITE" id="PS50191"/>
    </source>
</evidence>
<sequence length="407" mass="45737">MAPKDKQATVEEFRELLASQDLIREGDTIGTDDETLHRFLRARSYNLKNAATMWKNCLEWRRTVEDRGIDQLYRDIDPFDYPERDLVFESWPLYFHKLDKEGHPINIHHFGRIDLTKLGGKMSLERFWQTVLVNCEALPREVLPAATEAAGKPILGTCVVIDLSGFGIGQFWHMKDFARSSFQVSQDYFPETVARLAIVNAPRGFTAIWNVMKPWIAKETAAKVTIMGSDYKSKLLDFIDADSLPTYLGGACTCDGQGGCKKSNAGPWMHNRRRRRELWLEGRRDTCAIKPGELGQEQVSEDAALREEDERAPAEETEAGTHTPPTQRKELSGSTSETSSVETSSPTTPSFSVHEDGDSHPDPHKLDGPPGLSQEKSVDHVYEQHPETRQVQGGALHKEAPVQVVAH</sequence>
<feature type="compositionally biased region" description="Basic and acidic residues" evidence="1">
    <location>
        <begin position="376"/>
        <end position="388"/>
    </location>
</feature>
<dbReference type="PANTHER" id="PTHR45657:SF1">
    <property type="entry name" value="CRAL-TRIO DOMAIN-CONTAINING PROTEIN YKL091C-RELATED"/>
    <property type="match status" value="1"/>
</dbReference>